<dbReference type="InterPro" id="IPR006885">
    <property type="entry name" value="NADH_UbQ_FeS_4_mit-like"/>
</dbReference>
<dbReference type="Proteomes" id="UP000722791">
    <property type="component" value="Unassembled WGS sequence"/>
</dbReference>
<evidence type="ECO:0000313" key="13">
    <source>
        <dbReference type="Proteomes" id="UP000747110"/>
    </source>
</evidence>
<dbReference type="GO" id="GO:0022900">
    <property type="term" value="P:electron transport chain"/>
    <property type="evidence" value="ECO:0007669"/>
    <property type="project" value="InterPro"/>
</dbReference>
<evidence type="ECO:0000313" key="12">
    <source>
        <dbReference type="EMBL" id="GIL97249.1"/>
    </source>
</evidence>
<dbReference type="PANTHER" id="PTHR12219:SF8">
    <property type="entry name" value="NADH DEHYDROGENASE [UBIQUINONE] IRON-SULFUR PROTEIN 4, MITOCHONDRIAL"/>
    <property type="match status" value="1"/>
</dbReference>
<proteinExistence type="inferred from homology"/>
<keyword evidence="7 9" id="KW-0496">Mitochondrion</keyword>
<keyword evidence="2 9" id="KW-0813">Transport</keyword>
<keyword evidence="8 9" id="KW-0472">Membrane</keyword>
<evidence type="ECO:0000256" key="2">
    <source>
        <dbReference type="ARBA" id="ARBA00022448"/>
    </source>
</evidence>
<organism evidence="11 13">
    <name type="scientific">Volvox reticuliferus</name>
    <dbReference type="NCBI Taxonomy" id="1737510"/>
    <lineage>
        <taxon>Eukaryota</taxon>
        <taxon>Viridiplantae</taxon>
        <taxon>Chlorophyta</taxon>
        <taxon>core chlorophytes</taxon>
        <taxon>Chlorophyceae</taxon>
        <taxon>CS clade</taxon>
        <taxon>Chlamydomonadales</taxon>
        <taxon>Volvocaceae</taxon>
        <taxon>Volvox</taxon>
    </lineage>
</organism>
<name>A0A8J4C9K8_9CHLO</name>
<dbReference type="Pfam" id="PF04800">
    <property type="entry name" value="NDUS4"/>
    <property type="match status" value="1"/>
</dbReference>
<evidence type="ECO:0000256" key="3">
    <source>
        <dbReference type="ARBA" id="ARBA00022660"/>
    </source>
</evidence>
<evidence type="ECO:0000256" key="9">
    <source>
        <dbReference type="RuleBase" id="RU367010"/>
    </source>
</evidence>
<comment type="function">
    <text evidence="9">Accessory subunit of the mitochondrial membrane respiratory chain NADH dehydrogenase (Complex I), that is believed not to be involved in catalysis. Complex I functions in the transfer of electrons from NADH to the respiratory chain. The immediate electron acceptor for the enzyme is believed to be ubiquinone.</text>
</comment>
<keyword evidence="6 9" id="KW-0249">Electron transport</keyword>
<dbReference type="Gene3D" id="3.30.160.190">
    <property type="entry name" value="atu1810 like domain"/>
    <property type="match status" value="1"/>
</dbReference>
<feature type="compositionally biased region" description="Low complexity" evidence="10">
    <location>
        <begin position="81"/>
        <end position="95"/>
    </location>
</feature>
<dbReference type="PANTHER" id="PTHR12219">
    <property type="entry name" value="NADH-UBIQUINONE OXIDOREDUCTASE"/>
    <property type="match status" value="1"/>
</dbReference>
<evidence type="ECO:0000256" key="10">
    <source>
        <dbReference type="SAM" id="MobiDB-lite"/>
    </source>
</evidence>
<comment type="subcellular location">
    <subcellularLocation>
        <location evidence="9">Mitochondrion inner membrane</location>
        <topology evidence="9">Peripheral membrane protein</topology>
        <orientation evidence="9">Matrix side</orientation>
    </subcellularLocation>
</comment>
<feature type="region of interest" description="Disordered" evidence="10">
    <location>
        <begin position="52"/>
        <end position="95"/>
    </location>
</feature>
<accession>A0A8J4C9K8</accession>
<dbReference type="EMBL" id="BNCQ01000004">
    <property type="protein sequence ID" value="GIL97249.1"/>
    <property type="molecule type" value="Genomic_DNA"/>
</dbReference>
<keyword evidence="5 9" id="KW-0809">Transit peptide</keyword>
<keyword evidence="3 9" id="KW-0679">Respiratory chain</keyword>
<evidence type="ECO:0000256" key="6">
    <source>
        <dbReference type="ARBA" id="ARBA00022982"/>
    </source>
</evidence>
<comment type="similarity">
    <text evidence="1 9">Belongs to the complex I NDUFS4 subunit family.</text>
</comment>
<dbReference type="OrthoDB" id="3089at2759"/>
<evidence type="ECO:0000256" key="5">
    <source>
        <dbReference type="ARBA" id="ARBA00022946"/>
    </source>
</evidence>
<keyword evidence="13" id="KW-1185">Reference proteome</keyword>
<dbReference type="EMBL" id="BNCP01000010">
    <property type="protein sequence ID" value="GIL77463.1"/>
    <property type="molecule type" value="Genomic_DNA"/>
</dbReference>
<comment type="caution">
    <text evidence="11">The sequence shown here is derived from an EMBL/GenBank/DDBJ whole genome shotgun (WGS) entry which is preliminary data.</text>
</comment>
<evidence type="ECO:0000256" key="8">
    <source>
        <dbReference type="ARBA" id="ARBA00023136"/>
    </source>
</evidence>
<sequence length="274" mass="29193">MLRGDLASLVAEAAGVGRRLLAAGNWAVIRASTPSKIRAEPVWRPFRSITTNGAGEAASKGAQDTPEPTLGSTDAAGSPQQPSASPGAGIGAPIPQGLHRSSADYAVVLKLAQQIASHSGGGIMARGSAGVVSGVREVALSPRRVLIFSNARSPEQQGRQKTGFNREFPHWSIEFLDVTDKWVNPLIGWTSSPDTKHQAAVALQFYKAEEAITFCERQGWEYEVAPPNEPREGRGRRWATYGDNFSIKRHGLPDLSHLPSNQPQGKSGVAKGDA</sequence>
<keyword evidence="4 9" id="KW-0999">Mitochondrion inner membrane</keyword>
<dbReference type="Proteomes" id="UP000747110">
    <property type="component" value="Unassembled WGS sequence"/>
</dbReference>
<evidence type="ECO:0000256" key="4">
    <source>
        <dbReference type="ARBA" id="ARBA00022792"/>
    </source>
</evidence>
<evidence type="ECO:0000313" key="11">
    <source>
        <dbReference type="EMBL" id="GIL77463.1"/>
    </source>
</evidence>
<feature type="region of interest" description="Disordered" evidence="10">
    <location>
        <begin position="250"/>
        <end position="274"/>
    </location>
</feature>
<evidence type="ECO:0000256" key="1">
    <source>
        <dbReference type="ARBA" id="ARBA00005882"/>
    </source>
</evidence>
<protein>
    <recommendedName>
        <fullName evidence="9">NADH dehydrogenase [ubiquinone] iron-sulfur protein 4, mitochondrial</fullName>
    </recommendedName>
</protein>
<reference evidence="11" key="1">
    <citation type="journal article" date="2021" name="Proc. Natl. Acad. Sci. U.S.A.">
        <title>Three genomes in the algal genus Volvox reveal the fate of a haploid sex-determining region after a transition to homothallism.</title>
        <authorList>
            <person name="Yamamoto K."/>
            <person name="Hamaji T."/>
            <person name="Kawai-Toyooka H."/>
            <person name="Matsuzaki R."/>
            <person name="Takahashi F."/>
            <person name="Nishimura Y."/>
            <person name="Kawachi M."/>
            <person name="Noguchi H."/>
            <person name="Minakuchi Y."/>
            <person name="Umen J.G."/>
            <person name="Toyoda A."/>
            <person name="Nozaki H."/>
        </authorList>
    </citation>
    <scope>NUCLEOTIDE SEQUENCE</scope>
    <source>
        <strain evidence="12">NIES-3785</strain>
        <strain evidence="11">NIES-3786</strain>
    </source>
</reference>
<dbReference type="InterPro" id="IPR038532">
    <property type="entry name" value="NDUFS4-like_sf"/>
</dbReference>
<dbReference type="AlphaFoldDB" id="A0A8J4C9K8"/>
<dbReference type="GO" id="GO:0005743">
    <property type="term" value="C:mitochondrial inner membrane"/>
    <property type="evidence" value="ECO:0007669"/>
    <property type="project" value="UniProtKB-SubCell"/>
</dbReference>
<evidence type="ECO:0000256" key="7">
    <source>
        <dbReference type="ARBA" id="ARBA00023128"/>
    </source>
</evidence>
<gene>
    <name evidence="11" type="ORF">Vretifemale_6916</name>
    <name evidence="12" type="ORF">Vretimale_2976</name>
</gene>